<dbReference type="PANTHER" id="PTHR43471:SF14">
    <property type="entry name" value="ABC-2 TYPE TRANSPORT SYSTEM PERMEASE PROTEIN"/>
    <property type="match status" value="1"/>
</dbReference>
<feature type="transmembrane region" description="Helical" evidence="1">
    <location>
        <begin position="230"/>
        <end position="257"/>
    </location>
</feature>
<keyword evidence="1" id="KW-1133">Transmembrane helix</keyword>
<feature type="transmembrane region" description="Helical" evidence="1">
    <location>
        <begin position="199"/>
        <end position="223"/>
    </location>
</feature>
<sequence>MRSTANILKRQVSKVRTQNPSKSGAGFWANLQKNRAEWLAHAEPQGGGQAALYRKELADHLDSKRFFLILLLLFFATTASLGGALSNLREVAQESTTFLFLKLFTTGSSTIYSFATFLNFLGPLAGITLGFDAITSERSQGTLNRLAAQPIYRDSIIKAKFLAGAAALGIIVACLGAYVSAVGLLLAGVHPSLEEVLRMLAFLGIAWVYICFWLALAILFSVVCRHAATAALACISIWLFLSLFMGLVAAGVSNMLFPLEGIQGLMNMESNYNLELGLNRLSPYYLFSEASTTILNPNVRSIGVVTMSQAVGAIAGPLSLGQSLLLVWPHLVVLIALVIVAFAVSYICFMRQEIRA</sequence>
<feature type="transmembrane region" description="Helical" evidence="1">
    <location>
        <begin position="66"/>
        <end position="85"/>
    </location>
</feature>
<evidence type="ECO:0000256" key="1">
    <source>
        <dbReference type="SAM" id="Phobius"/>
    </source>
</evidence>
<dbReference type="AlphaFoldDB" id="A0A9D1WS09"/>
<organism evidence="2 3">
    <name type="scientific">Candidatus Anaerotruncus excrementipullorum</name>
    <dbReference type="NCBI Taxonomy" id="2838465"/>
    <lineage>
        <taxon>Bacteria</taxon>
        <taxon>Bacillati</taxon>
        <taxon>Bacillota</taxon>
        <taxon>Clostridia</taxon>
        <taxon>Eubacteriales</taxon>
        <taxon>Oscillospiraceae</taxon>
        <taxon>Anaerotruncus</taxon>
    </lineage>
</organism>
<protein>
    <submittedName>
        <fullName evidence="2">ABC transporter permease</fullName>
    </submittedName>
</protein>
<dbReference type="Proteomes" id="UP000886800">
    <property type="component" value="Unassembled WGS sequence"/>
</dbReference>
<dbReference type="GO" id="GO:0005886">
    <property type="term" value="C:plasma membrane"/>
    <property type="evidence" value="ECO:0007669"/>
    <property type="project" value="UniProtKB-SubCell"/>
</dbReference>
<reference evidence="2" key="1">
    <citation type="journal article" date="2021" name="PeerJ">
        <title>Extensive microbial diversity within the chicken gut microbiome revealed by metagenomics and culture.</title>
        <authorList>
            <person name="Gilroy R."/>
            <person name="Ravi A."/>
            <person name="Getino M."/>
            <person name="Pursley I."/>
            <person name="Horton D.L."/>
            <person name="Alikhan N.F."/>
            <person name="Baker D."/>
            <person name="Gharbi K."/>
            <person name="Hall N."/>
            <person name="Watson M."/>
            <person name="Adriaenssens E.M."/>
            <person name="Foster-Nyarko E."/>
            <person name="Jarju S."/>
            <person name="Secka A."/>
            <person name="Antonio M."/>
            <person name="Oren A."/>
            <person name="Chaudhuri R.R."/>
            <person name="La Ragione R."/>
            <person name="Hildebrand F."/>
            <person name="Pallen M.J."/>
        </authorList>
    </citation>
    <scope>NUCLEOTIDE SEQUENCE</scope>
    <source>
        <strain evidence="2">CHK188-5543</strain>
    </source>
</reference>
<accession>A0A9D1WS09</accession>
<dbReference type="PANTHER" id="PTHR43471">
    <property type="entry name" value="ABC TRANSPORTER PERMEASE"/>
    <property type="match status" value="1"/>
</dbReference>
<dbReference type="Pfam" id="PF12679">
    <property type="entry name" value="ABC2_membrane_2"/>
    <property type="match status" value="1"/>
</dbReference>
<reference evidence="2" key="2">
    <citation type="submission" date="2021-04" db="EMBL/GenBank/DDBJ databases">
        <authorList>
            <person name="Gilroy R."/>
        </authorList>
    </citation>
    <scope>NUCLEOTIDE SEQUENCE</scope>
    <source>
        <strain evidence="2">CHK188-5543</strain>
    </source>
</reference>
<dbReference type="EMBL" id="DXES01000167">
    <property type="protein sequence ID" value="HIX66128.1"/>
    <property type="molecule type" value="Genomic_DNA"/>
</dbReference>
<keyword evidence="1" id="KW-0472">Membrane</keyword>
<dbReference type="GO" id="GO:0140359">
    <property type="term" value="F:ABC-type transporter activity"/>
    <property type="evidence" value="ECO:0007669"/>
    <property type="project" value="InterPro"/>
</dbReference>
<evidence type="ECO:0000313" key="2">
    <source>
        <dbReference type="EMBL" id="HIX66128.1"/>
    </source>
</evidence>
<gene>
    <name evidence="2" type="ORF">H9736_07760</name>
</gene>
<name>A0A9D1WS09_9FIRM</name>
<feature type="transmembrane region" description="Helical" evidence="1">
    <location>
        <begin position="111"/>
        <end position="131"/>
    </location>
</feature>
<keyword evidence="1" id="KW-0812">Transmembrane</keyword>
<evidence type="ECO:0000313" key="3">
    <source>
        <dbReference type="Proteomes" id="UP000886800"/>
    </source>
</evidence>
<comment type="caution">
    <text evidence="2">The sequence shown here is derived from an EMBL/GenBank/DDBJ whole genome shotgun (WGS) entry which is preliminary data.</text>
</comment>
<feature type="transmembrane region" description="Helical" evidence="1">
    <location>
        <begin position="161"/>
        <end position="187"/>
    </location>
</feature>
<proteinExistence type="predicted"/>
<feature type="transmembrane region" description="Helical" evidence="1">
    <location>
        <begin position="327"/>
        <end position="349"/>
    </location>
</feature>